<dbReference type="PRINTS" id="PR00823">
    <property type="entry name" value="PANCLIPASE"/>
</dbReference>
<feature type="active site" description="Charge relay system" evidence="5">
    <location>
        <position position="280"/>
    </location>
</feature>
<dbReference type="GO" id="GO:0046872">
    <property type="term" value="F:metal ion binding"/>
    <property type="evidence" value="ECO:0007669"/>
    <property type="project" value="UniProtKB-KW"/>
</dbReference>
<evidence type="ECO:0000256" key="7">
    <source>
        <dbReference type="RuleBase" id="RU004262"/>
    </source>
</evidence>
<feature type="binding site" evidence="6">
    <location>
        <position position="206"/>
    </location>
    <ligand>
        <name>Ca(2+)</name>
        <dbReference type="ChEBI" id="CHEBI:29108"/>
    </ligand>
</feature>
<dbReference type="FunFam" id="3.40.50.1820:FF:000033">
    <property type="entry name" value="Pancreatic triacylglycerol lipase"/>
    <property type="match status" value="1"/>
</dbReference>
<dbReference type="GO" id="GO:0016042">
    <property type="term" value="P:lipid catabolic process"/>
    <property type="evidence" value="ECO:0007669"/>
    <property type="project" value="TreeGrafter"/>
</dbReference>
<proteinExistence type="inferred from homology"/>
<feature type="chain" id="PRO_5032620085" description="Lipase domain-containing protein" evidence="8">
    <location>
        <begin position="17"/>
        <end position="477"/>
    </location>
</feature>
<feature type="binding site" evidence="6">
    <location>
        <position position="204"/>
    </location>
    <ligand>
        <name>Ca(2+)</name>
        <dbReference type="ChEBI" id="CHEBI:29108"/>
    </ligand>
</feature>
<dbReference type="PANTHER" id="PTHR11610:SF173">
    <property type="entry name" value="LIPASE DOMAIN-CONTAINING PROTEIN-RELATED"/>
    <property type="match status" value="1"/>
</dbReference>
<dbReference type="Proteomes" id="UP000663879">
    <property type="component" value="Unassembled WGS sequence"/>
</dbReference>
<evidence type="ECO:0000256" key="2">
    <source>
        <dbReference type="ARBA" id="ARBA00010701"/>
    </source>
</evidence>
<name>A0A814GU17_9BILA</name>
<gene>
    <name evidence="10" type="ORF">OXX778_LOCUS16401</name>
</gene>
<feature type="domain" description="Lipase" evidence="9">
    <location>
        <begin position="17"/>
        <end position="343"/>
    </location>
</feature>
<dbReference type="GO" id="GO:0004806">
    <property type="term" value="F:triacylglycerol lipase activity"/>
    <property type="evidence" value="ECO:0007669"/>
    <property type="project" value="InterPro"/>
</dbReference>
<evidence type="ECO:0000313" key="11">
    <source>
        <dbReference type="Proteomes" id="UP000663879"/>
    </source>
</evidence>
<comment type="caution">
    <text evidence="10">The sequence shown here is derived from an EMBL/GenBank/DDBJ whole genome shotgun (WGS) entry which is preliminary data.</text>
</comment>
<dbReference type="CDD" id="cd00707">
    <property type="entry name" value="Pancreat_lipase_like"/>
    <property type="match status" value="1"/>
</dbReference>
<dbReference type="SUPFAM" id="SSF53474">
    <property type="entry name" value="alpha/beta-Hydrolases"/>
    <property type="match status" value="1"/>
</dbReference>
<evidence type="ECO:0000256" key="1">
    <source>
        <dbReference type="ARBA" id="ARBA00004613"/>
    </source>
</evidence>
<dbReference type="InterPro" id="IPR013818">
    <property type="entry name" value="Lipase"/>
</dbReference>
<comment type="subcellular location">
    <subcellularLocation>
        <location evidence="1">Secreted</location>
    </subcellularLocation>
</comment>
<comment type="similarity">
    <text evidence="2 7">Belongs to the AB hydrolase superfamily. Lipase family.</text>
</comment>
<evidence type="ECO:0000256" key="6">
    <source>
        <dbReference type="PIRSR" id="PIRSR000865-2"/>
    </source>
</evidence>
<dbReference type="PIRSF" id="PIRSF000865">
    <property type="entry name" value="Lipoprotein_lipase_LIPH"/>
    <property type="match status" value="1"/>
</dbReference>
<dbReference type="InterPro" id="IPR002331">
    <property type="entry name" value="Lipase_panc"/>
</dbReference>
<dbReference type="EMBL" id="CAJNOC010003865">
    <property type="protein sequence ID" value="CAF1000935.1"/>
    <property type="molecule type" value="Genomic_DNA"/>
</dbReference>
<feature type="signal peptide" evidence="8">
    <location>
        <begin position="1"/>
        <end position="16"/>
    </location>
</feature>
<dbReference type="GO" id="GO:0005615">
    <property type="term" value="C:extracellular space"/>
    <property type="evidence" value="ECO:0007669"/>
    <property type="project" value="TreeGrafter"/>
</dbReference>
<evidence type="ECO:0000259" key="9">
    <source>
        <dbReference type="Pfam" id="PF00151"/>
    </source>
</evidence>
<sequence length="477" mass="53813">MYQILVFSLILNVILCKNVCYDQLGCFTDSYPFSATLQRPIALLPEIPEKISTKFYLFNRNVPLNESERISHFFFGDNLNPDIDTKFIIHGFLHHPRKQWILNMKDTILNAEDVNVIIVDWSKGNAFPYHQASANAQVVGAEIARLITNIIREKNSRPSKFHLIGHSLGAHVAGYAGSRITGLGRITGLDPAGPLFENTDPIVRLDPSDAVYVDIIHSDGTANLLLGLGLSQPIGHSDFYPNGGKNQPNCPANSDKLLSGIFNIAILDYEGMEESLGCSHMAAVNFFIDSILNKCKYTAFKCKSLEDFENAKCLSCSDKGCNRMGYWSEKDKDSGSLFLKTQSLQKETFCQEHYLIRLESNSKSITGLVQARGKFTIYFESDSERSSIEILDDSQTTFKQESIEDKIISLNKTFSSRIDSIYLNYSKTTNLLSSWLYENSWSFKSIEILNGDNQIITKYCPQDLFITDKKTTKFFRC</sequence>
<evidence type="ECO:0000313" key="10">
    <source>
        <dbReference type="EMBL" id="CAF1000935.1"/>
    </source>
</evidence>
<dbReference type="InterPro" id="IPR033906">
    <property type="entry name" value="Lipase_N"/>
</dbReference>
<keyword evidence="3" id="KW-0964">Secreted</keyword>
<feature type="active site" description="Charge relay system" evidence="5">
    <location>
        <position position="190"/>
    </location>
</feature>
<keyword evidence="4" id="KW-1015">Disulfide bond</keyword>
<dbReference type="Pfam" id="PF00151">
    <property type="entry name" value="Lipase"/>
    <property type="match status" value="1"/>
</dbReference>
<feature type="binding site" evidence="6">
    <location>
        <position position="209"/>
    </location>
    <ligand>
        <name>Ca(2+)</name>
        <dbReference type="ChEBI" id="CHEBI:29108"/>
    </ligand>
</feature>
<keyword evidence="6" id="KW-0106">Calcium</keyword>
<protein>
    <recommendedName>
        <fullName evidence="9">Lipase domain-containing protein</fullName>
    </recommendedName>
</protein>
<keyword evidence="8" id="KW-0732">Signal</keyword>
<feature type="active site" description="Nucleophile" evidence="5">
    <location>
        <position position="167"/>
    </location>
</feature>
<dbReference type="PRINTS" id="PR00821">
    <property type="entry name" value="TAGLIPASE"/>
</dbReference>
<dbReference type="InterPro" id="IPR016272">
    <property type="entry name" value="Lipase_LIPH"/>
</dbReference>
<evidence type="ECO:0000256" key="8">
    <source>
        <dbReference type="SAM" id="SignalP"/>
    </source>
</evidence>
<dbReference type="AlphaFoldDB" id="A0A814GU17"/>
<reference evidence="10" key="1">
    <citation type="submission" date="2021-02" db="EMBL/GenBank/DDBJ databases">
        <authorList>
            <person name="Nowell W R."/>
        </authorList>
    </citation>
    <scope>NUCLEOTIDE SEQUENCE</scope>
    <source>
        <strain evidence="10">Ploen Becks lab</strain>
    </source>
</reference>
<evidence type="ECO:0000256" key="4">
    <source>
        <dbReference type="ARBA" id="ARBA00023157"/>
    </source>
</evidence>
<dbReference type="Gene3D" id="3.40.50.1820">
    <property type="entry name" value="alpha/beta hydrolase"/>
    <property type="match status" value="1"/>
</dbReference>
<keyword evidence="6" id="KW-0479">Metal-binding</keyword>
<evidence type="ECO:0000256" key="3">
    <source>
        <dbReference type="ARBA" id="ARBA00022525"/>
    </source>
</evidence>
<dbReference type="InterPro" id="IPR000734">
    <property type="entry name" value="TAG_lipase"/>
</dbReference>
<dbReference type="InterPro" id="IPR029058">
    <property type="entry name" value="AB_hydrolase_fold"/>
</dbReference>
<evidence type="ECO:0000256" key="5">
    <source>
        <dbReference type="PIRSR" id="PIRSR000865-1"/>
    </source>
</evidence>
<dbReference type="PANTHER" id="PTHR11610">
    <property type="entry name" value="LIPASE"/>
    <property type="match status" value="1"/>
</dbReference>
<dbReference type="OrthoDB" id="199913at2759"/>
<accession>A0A814GU17</accession>
<organism evidence="10 11">
    <name type="scientific">Brachionus calyciflorus</name>
    <dbReference type="NCBI Taxonomy" id="104777"/>
    <lineage>
        <taxon>Eukaryota</taxon>
        <taxon>Metazoa</taxon>
        <taxon>Spiralia</taxon>
        <taxon>Gnathifera</taxon>
        <taxon>Rotifera</taxon>
        <taxon>Eurotatoria</taxon>
        <taxon>Monogononta</taxon>
        <taxon>Pseudotrocha</taxon>
        <taxon>Ploima</taxon>
        <taxon>Brachionidae</taxon>
        <taxon>Brachionus</taxon>
    </lineage>
</organism>
<keyword evidence="11" id="KW-1185">Reference proteome</keyword>